<gene>
    <name evidence="3" type="ORF">BKA03_000829</name>
</gene>
<proteinExistence type="predicted"/>
<keyword evidence="2" id="KW-1133">Transmembrane helix</keyword>
<feature type="transmembrane region" description="Helical" evidence="2">
    <location>
        <begin position="231"/>
        <end position="251"/>
    </location>
</feature>
<keyword evidence="2" id="KW-0472">Membrane</keyword>
<evidence type="ECO:0000313" key="3">
    <source>
        <dbReference type="EMBL" id="NYI40710.1"/>
    </source>
</evidence>
<dbReference type="OrthoDB" id="3742900at2"/>
<dbReference type="AlphaFoldDB" id="A0A7Z0CJG0"/>
<reference evidence="3 4" key="1">
    <citation type="submission" date="2020-07" db="EMBL/GenBank/DDBJ databases">
        <title>Sequencing the genomes of 1000 actinobacteria strains.</title>
        <authorList>
            <person name="Klenk H.-P."/>
        </authorList>
    </citation>
    <scope>NUCLEOTIDE SEQUENCE [LARGE SCALE GENOMIC DNA]</scope>
    <source>
        <strain evidence="3 4">DSM 19970</strain>
    </source>
</reference>
<sequence>MTVHPQAKPPTATGRVAGAARAVTEAVSRVRTEAPGWIGGALAGIQGALFSLAVVLIPMWVIASSAAAAQISWGKATGIAARVWLTGFGVPWAVDGVPVTLVPLGVASLTVLMLMQLARRFASPTWTAGFAAVAAFAATVGLSASLAWGGADDSRTRVVRATVVALMLAIPAVAWGLLRQRGAALTWLKRVPEAIRSGIRLAVAMGSGSVALAAIALVVSTVGARHLVAESATSLGVDAAGGAALAFLEILYAPTLVVWVVSWLSGAGYVLGGVISSSAEAPTSTIPALPLLATLPHAAGGALAWSPVVLGVVGAIVTMILRKRIGQGVRALPAIGIGIVLVSVSVGAVSRVARGAIGPGVLAVVGPQPLVAAVMIGLELGLGALVAVLLMALAGLMRAPVREARSRTEPSPQRESPADTRVPPAE</sequence>
<dbReference type="InterPro" id="IPR045931">
    <property type="entry name" value="DUF6350"/>
</dbReference>
<dbReference type="Proteomes" id="UP000547973">
    <property type="component" value="Unassembled WGS sequence"/>
</dbReference>
<evidence type="ECO:0000313" key="4">
    <source>
        <dbReference type="Proteomes" id="UP000547973"/>
    </source>
</evidence>
<feature type="transmembrane region" description="Helical" evidence="2">
    <location>
        <begin position="130"/>
        <end position="151"/>
    </location>
</feature>
<feature type="transmembrane region" description="Helical" evidence="2">
    <location>
        <begin position="100"/>
        <end position="118"/>
    </location>
</feature>
<keyword evidence="4" id="KW-1185">Reference proteome</keyword>
<feature type="transmembrane region" description="Helical" evidence="2">
    <location>
        <begin position="299"/>
        <end position="320"/>
    </location>
</feature>
<feature type="transmembrane region" description="Helical" evidence="2">
    <location>
        <begin position="256"/>
        <end position="279"/>
    </location>
</feature>
<feature type="region of interest" description="Disordered" evidence="1">
    <location>
        <begin position="403"/>
        <end position="426"/>
    </location>
</feature>
<feature type="transmembrane region" description="Helical" evidence="2">
    <location>
        <begin position="199"/>
        <end position="219"/>
    </location>
</feature>
<evidence type="ECO:0000256" key="2">
    <source>
        <dbReference type="SAM" id="Phobius"/>
    </source>
</evidence>
<organism evidence="3 4">
    <name type="scientific">Demequina lutea</name>
    <dbReference type="NCBI Taxonomy" id="431489"/>
    <lineage>
        <taxon>Bacteria</taxon>
        <taxon>Bacillati</taxon>
        <taxon>Actinomycetota</taxon>
        <taxon>Actinomycetes</taxon>
        <taxon>Micrococcales</taxon>
        <taxon>Demequinaceae</taxon>
        <taxon>Demequina</taxon>
    </lineage>
</organism>
<protein>
    <submittedName>
        <fullName evidence="3">Uncharacterized protein</fullName>
    </submittedName>
</protein>
<evidence type="ECO:0000256" key="1">
    <source>
        <dbReference type="SAM" id="MobiDB-lite"/>
    </source>
</evidence>
<keyword evidence="2" id="KW-0812">Transmembrane</keyword>
<comment type="caution">
    <text evidence="3">The sequence shown here is derived from an EMBL/GenBank/DDBJ whole genome shotgun (WGS) entry which is preliminary data.</text>
</comment>
<feature type="transmembrane region" description="Helical" evidence="2">
    <location>
        <begin position="37"/>
        <end position="61"/>
    </location>
</feature>
<feature type="transmembrane region" description="Helical" evidence="2">
    <location>
        <begin position="370"/>
        <end position="397"/>
    </location>
</feature>
<feature type="transmembrane region" description="Helical" evidence="2">
    <location>
        <begin position="332"/>
        <end position="350"/>
    </location>
</feature>
<feature type="transmembrane region" description="Helical" evidence="2">
    <location>
        <begin position="157"/>
        <end position="178"/>
    </location>
</feature>
<name>A0A7Z0CJG0_9MICO</name>
<accession>A0A7Z0CJG0</accession>
<dbReference type="Pfam" id="PF19877">
    <property type="entry name" value="DUF6350"/>
    <property type="match status" value="1"/>
</dbReference>
<dbReference type="EMBL" id="JACBZO010000001">
    <property type="protein sequence ID" value="NYI40710.1"/>
    <property type="molecule type" value="Genomic_DNA"/>
</dbReference>
<dbReference type="RefSeq" id="WP_062074523.1">
    <property type="nucleotide sequence ID" value="NZ_BBRC01000003.1"/>
</dbReference>